<organism evidence="2 3">
    <name type="scientific">Methanoculleus bourgensis</name>
    <dbReference type="NCBI Taxonomy" id="83986"/>
    <lineage>
        <taxon>Archaea</taxon>
        <taxon>Methanobacteriati</taxon>
        <taxon>Methanobacteriota</taxon>
        <taxon>Stenosarchaea group</taxon>
        <taxon>Methanomicrobia</taxon>
        <taxon>Methanomicrobiales</taxon>
        <taxon>Methanomicrobiaceae</taxon>
        <taxon>Methanoculleus</taxon>
    </lineage>
</organism>
<protein>
    <submittedName>
        <fullName evidence="2">Uncharacterized protein</fullName>
    </submittedName>
</protein>
<gene>
    <name evidence="2" type="ORF">MMAB1_2312</name>
</gene>
<proteinExistence type="predicted"/>
<name>A0A0X3BPX6_9EURY</name>
<dbReference type="Proteomes" id="UP000069850">
    <property type="component" value="Chromosome 1"/>
</dbReference>
<feature type="compositionally biased region" description="Polar residues" evidence="1">
    <location>
        <begin position="1"/>
        <end position="12"/>
    </location>
</feature>
<reference evidence="2 3" key="1">
    <citation type="submission" date="2016-01" db="EMBL/GenBank/DDBJ databases">
        <authorList>
            <person name="Manzoor S."/>
        </authorList>
    </citation>
    <scope>NUCLEOTIDE SEQUENCE [LARGE SCALE GENOMIC DNA]</scope>
    <source>
        <strain evidence="2">Methanoculleus sp MAB1</strain>
    </source>
</reference>
<evidence type="ECO:0000256" key="1">
    <source>
        <dbReference type="SAM" id="MobiDB-lite"/>
    </source>
</evidence>
<evidence type="ECO:0000313" key="3">
    <source>
        <dbReference type="Proteomes" id="UP000069850"/>
    </source>
</evidence>
<sequence length="57" mass="6129">MLDVQDVNSSALTARPSAGRKRLRGRKSIDGAGLPDLSIFSLILGTAPSTREKLYID</sequence>
<feature type="region of interest" description="Disordered" evidence="1">
    <location>
        <begin position="1"/>
        <end position="33"/>
    </location>
</feature>
<dbReference type="EMBL" id="LT158599">
    <property type="protein sequence ID" value="CVK33525.1"/>
    <property type="molecule type" value="Genomic_DNA"/>
</dbReference>
<accession>A0A0X3BPX6</accession>
<evidence type="ECO:0000313" key="2">
    <source>
        <dbReference type="EMBL" id="CVK33525.1"/>
    </source>
</evidence>
<dbReference type="AlphaFoldDB" id="A0A0X3BPX6"/>
<dbReference type="KEGG" id="mema:MMAB1_2312"/>